<dbReference type="AlphaFoldDB" id="A0AAV1S674"/>
<keyword evidence="4 7" id="KW-0479">Metal-binding</keyword>
<evidence type="ECO:0000256" key="7">
    <source>
        <dbReference type="PIRSR" id="PIRSR602401-1"/>
    </source>
</evidence>
<gene>
    <name evidence="9" type="ORF">DCAF_LOCUS19009</name>
</gene>
<keyword evidence="5" id="KW-0472">Membrane</keyword>
<dbReference type="GO" id="GO:0016125">
    <property type="term" value="P:sterol metabolic process"/>
    <property type="evidence" value="ECO:0007669"/>
    <property type="project" value="TreeGrafter"/>
</dbReference>
<sequence>MHSSLCFYGVLLLGALLFLYRQFVKKPRYHNQIAKADIPPGSCGLPLIGETVQFLAAVSSGRGFYDFIRARRLRYGNCFKTNIFGVTQVFVSSTESAKTILINESGKFTKRYIKSIAELVGDQSLLCASHEHHKLIRSRLAKLFSTSSISIFIKHFDELTVKSLGTWENAGTITVLDQALEITFKAMCKMLMSLEDGQKLNMLQEDITHVCEAMLAFPLKFPGTRFYKGLKARKRIMSTLDLIITEKRRCSQRNQQDFLQCLLIEDEKAGSDEAYRLTDTEIKDNILTMIIAGQDTTASAIAWMVKYLGENQDVLDTLRAEQLQLAEKNPLRPFLTLEDLTEMPYASKVVKESLRMASIVSWIPRLALQDCEIEGFKMKKGWNINVDARSIHLDHNLYNDPNKFDPSRFNDDSKPYSFLAFGMGARTCLGMNMAKAMMLAFLHRLITTYKWKVIDSDSSIKKWALFSRLKSGCPVHAKTLDKKCFFPSVRAIRHLKKPNFAAAKETINHTTPIK</sequence>
<dbReference type="GO" id="GO:0004497">
    <property type="term" value="F:monooxygenase activity"/>
    <property type="evidence" value="ECO:0007669"/>
    <property type="project" value="UniProtKB-KW"/>
</dbReference>
<proteinExistence type="inferred from homology"/>
<dbReference type="InterPro" id="IPR036396">
    <property type="entry name" value="Cyt_P450_sf"/>
</dbReference>
<dbReference type="Pfam" id="PF00067">
    <property type="entry name" value="p450"/>
    <property type="match status" value="1"/>
</dbReference>
<dbReference type="GO" id="GO:0016020">
    <property type="term" value="C:membrane"/>
    <property type="evidence" value="ECO:0007669"/>
    <property type="project" value="UniProtKB-SubCell"/>
</dbReference>
<reference evidence="9 10" key="1">
    <citation type="submission" date="2024-01" db="EMBL/GenBank/DDBJ databases">
        <authorList>
            <person name="Waweru B."/>
        </authorList>
    </citation>
    <scope>NUCLEOTIDE SEQUENCE [LARGE SCALE GENOMIC DNA]</scope>
</reference>
<keyword evidence="7 8" id="KW-0349">Heme</keyword>
<dbReference type="Gene3D" id="1.10.630.10">
    <property type="entry name" value="Cytochrome P450"/>
    <property type="match status" value="1"/>
</dbReference>
<dbReference type="InterPro" id="IPR017972">
    <property type="entry name" value="Cyt_P450_CS"/>
</dbReference>
<name>A0AAV1S674_9ROSI</name>
<dbReference type="CDD" id="cd11043">
    <property type="entry name" value="CYP90-like"/>
    <property type="match status" value="1"/>
</dbReference>
<evidence type="ECO:0000256" key="8">
    <source>
        <dbReference type="RuleBase" id="RU000461"/>
    </source>
</evidence>
<dbReference type="InterPro" id="IPR002401">
    <property type="entry name" value="Cyt_P450_E_grp-I"/>
</dbReference>
<dbReference type="PANTHER" id="PTHR24286">
    <property type="entry name" value="CYTOCHROME P450 26"/>
    <property type="match status" value="1"/>
</dbReference>
<dbReference type="FunFam" id="1.10.630.10:FF:000086">
    <property type="entry name" value="cytochrome P450 90A1-like isoform X1"/>
    <property type="match status" value="1"/>
</dbReference>
<keyword evidence="5" id="KW-1133">Transmembrane helix</keyword>
<keyword evidence="10" id="KW-1185">Reference proteome</keyword>
<comment type="similarity">
    <text evidence="2 8">Belongs to the cytochrome P450 family.</text>
</comment>
<dbReference type="SUPFAM" id="SSF48264">
    <property type="entry name" value="Cytochrome P450"/>
    <property type="match status" value="1"/>
</dbReference>
<dbReference type="Proteomes" id="UP001314170">
    <property type="component" value="Unassembled WGS sequence"/>
</dbReference>
<protein>
    <submittedName>
        <fullName evidence="9">Uncharacterized protein</fullName>
    </submittedName>
</protein>
<feature type="binding site" description="axial binding residue" evidence="7">
    <location>
        <position position="428"/>
    </location>
    <ligand>
        <name>heme</name>
        <dbReference type="ChEBI" id="CHEBI:30413"/>
    </ligand>
    <ligandPart>
        <name>Fe</name>
        <dbReference type="ChEBI" id="CHEBI:18248"/>
    </ligandPart>
</feature>
<dbReference type="PRINTS" id="PR00385">
    <property type="entry name" value="P450"/>
</dbReference>
<dbReference type="PANTHER" id="PTHR24286:SF189">
    <property type="entry name" value="CYTOCHROME P450, FAMILY 722, SUBFAMILY A, POLYPEPTIDE 1"/>
    <property type="match status" value="1"/>
</dbReference>
<evidence type="ECO:0000256" key="5">
    <source>
        <dbReference type="ARBA" id="ARBA00022989"/>
    </source>
</evidence>
<evidence type="ECO:0000256" key="3">
    <source>
        <dbReference type="ARBA" id="ARBA00022692"/>
    </source>
</evidence>
<comment type="caution">
    <text evidence="9">The sequence shown here is derived from an EMBL/GenBank/DDBJ whole genome shotgun (WGS) entry which is preliminary data.</text>
</comment>
<dbReference type="GO" id="GO:0005506">
    <property type="term" value="F:iron ion binding"/>
    <property type="evidence" value="ECO:0007669"/>
    <property type="project" value="InterPro"/>
</dbReference>
<keyword evidence="6 7" id="KW-0408">Iron</keyword>
<dbReference type="GO" id="GO:0016705">
    <property type="term" value="F:oxidoreductase activity, acting on paired donors, with incorporation or reduction of molecular oxygen"/>
    <property type="evidence" value="ECO:0007669"/>
    <property type="project" value="InterPro"/>
</dbReference>
<evidence type="ECO:0000256" key="2">
    <source>
        <dbReference type="ARBA" id="ARBA00010617"/>
    </source>
</evidence>
<dbReference type="GO" id="GO:0020037">
    <property type="term" value="F:heme binding"/>
    <property type="evidence" value="ECO:0007669"/>
    <property type="project" value="InterPro"/>
</dbReference>
<evidence type="ECO:0000256" key="1">
    <source>
        <dbReference type="ARBA" id="ARBA00004167"/>
    </source>
</evidence>
<keyword evidence="3" id="KW-0812">Transmembrane</keyword>
<dbReference type="PROSITE" id="PS00086">
    <property type="entry name" value="CYTOCHROME_P450"/>
    <property type="match status" value="1"/>
</dbReference>
<dbReference type="EMBL" id="CAWUPB010001173">
    <property type="protein sequence ID" value="CAK7346333.1"/>
    <property type="molecule type" value="Genomic_DNA"/>
</dbReference>
<comment type="subcellular location">
    <subcellularLocation>
        <location evidence="1">Membrane</location>
        <topology evidence="1">Single-pass membrane protein</topology>
    </subcellularLocation>
</comment>
<dbReference type="PRINTS" id="PR00463">
    <property type="entry name" value="EP450I"/>
</dbReference>
<keyword evidence="8" id="KW-0560">Oxidoreductase</keyword>
<evidence type="ECO:0000256" key="4">
    <source>
        <dbReference type="ARBA" id="ARBA00022723"/>
    </source>
</evidence>
<dbReference type="GO" id="GO:0010268">
    <property type="term" value="P:brassinosteroid homeostasis"/>
    <property type="evidence" value="ECO:0007669"/>
    <property type="project" value="TreeGrafter"/>
</dbReference>
<keyword evidence="8" id="KW-0503">Monooxygenase</keyword>
<organism evidence="9 10">
    <name type="scientific">Dovyalis caffra</name>
    <dbReference type="NCBI Taxonomy" id="77055"/>
    <lineage>
        <taxon>Eukaryota</taxon>
        <taxon>Viridiplantae</taxon>
        <taxon>Streptophyta</taxon>
        <taxon>Embryophyta</taxon>
        <taxon>Tracheophyta</taxon>
        <taxon>Spermatophyta</taxon>
        <taxon>Magnoliopsida</taxon>
        <taxon>eudicotyledons</taxon>
        <taxon>Gunneridae</taxon>
        <taxon>Pentapetalae</taxon>
        <taxon>rosids</taxon>
        <taxon>fabids</taxon>
        <taxon>Malpighiales</taxon>
        <taxon>Salicaceae</taxon>
        <taxon>Flacourtieae</taxon>
        <taxon>Dovyalis</taxon>
    </lineage>
</organism>
<dbReference type="GO" id="GO:0016132">
    <property type="term" value="P:brassinosteroid biosynthetic process"/>
    <property type="evidence" value="ECO:0007669"/>
    <property type="project" value="TreeGrafter"/>
</dbReference>
<comment type="cofactor">
    <cofactor evidence="7">
        <name>heme</name>
        <dbReference type="ChEBI" id="CHEBI:30413"/>
    </cofactor>
</comment>
<dbReference type="InterPro" id="IPR001128">
    <property type="entry name" value="Cyt_P450"/>
</dbReference>
<accession>A0AAV1S674</accession>
<evidence type="ECO:0000256" key="6">
    <source>
        <dbReference type="ARBA" id="ARBA00023004"/>
    </source>
</evidence>
<evidence type="ECO:0000313" key="10">
    <source>
        <dbReference type="Proteomes" id="UP001314170"/>
    </source>
</evidence>
<evidence type="ECO:0000313" key="9">
    <source>
        <dbReference type="EMBL" id="CAK7346333.1"/>
    </source>
</evidence>